<dbReference type="Proteomes" id="UP000785679">
    <property type="component" value="Unassembled WGS sequence"/>
</dbReference>
<protein>
    <submittedName>
        <fullName evidence="1">Uncharacterized protein</fullName>
    </submittedName>
</protein>
<gene>
    <name evidence="1" type="ORF">FGO68_gene11477</name>
</gene>
<accession>A0A8J8T834</accession>
<evidence type="ECO:0000313" key="1">
    <source>
        <dbReference type="EMBL" id="TNV85834.1"/>
    </source>
</evidence>
<dbReference type="AlphaFoldDB" id="A0A8J8T834"/>
<reference evidence="1" key="1">
    <citation type="submission" date="2019-06" db="EMBL/GenBank/DDBJ databases">
        <authorList>
            <person name="Zheng W."/>
        </authorList>
    </citation>
    <scope>NUCLEOTIDE SEQUENCE</scope>
    <source>
        <strain evidence="1">QDHG01</strain>
    </source>
</reference>
<organism evidence="1 2">
    <name type="scientific">Halteria grandinella</name>
    <dbReference type="NCBI Taxonomy" id="5974"/>
    <lineage>
        <taxon>Eukaryota</taxon>
        <taxon>Sar</taxon>
        <taxon>Alveolata</taxon>
        <taxon>Ciliophora</taxon>
        <taxon>Intramacronucleata</taxon>
        <taxon>Spirotrichea</taxon>
        <taxon>Stichotrichia</taxon>
        <taxon>Sporadotrichida</taxon>
        <taxon>Halteriidae</taxon>
        <taxon>Halteria</taxon>
    </lineage>
</organism>
<name>A0A8J8T834_HALGN</name>
<sequence length="75" mass="8628">MFIFGVLFASTNLDFQLGSSCLSLSQKHIALCGNWFYRIQVCSLVIKPFNRLKRQVEKSFEALWLPLNSDILAFI</sequence>
<evidence type="ECO:0000313" key="2">
    <source>
        <dbReference type="Proteomes" id="UP000785679"/>
    </source>
</evidence>
<comment type="caution">
    <text evidence="1">The sequence shown here is derived from an EMBL/GenBank/DDBJ whole genome shotgun (WGS) entry which is preliminary data.</text>
</comment>
<keyword evidence="2" id="KW-1185">Reference proteome</keyword>
<dbReference type="EMBL" id="RRYP01001521">
    <property type="protein sequence ID" value="TNV85834.1"/>
    <property type="molecule type" value="Genomic_DNA"/>
</dbReference>
<proteinExistence type="predicted"/>